<dbReference type="EMBL" id="LBFI01000024">
    <property type="protein sequence ID" value="KKM46121.1"/>
    <property type="molecule type" value="Genomic_DNA"/>
</dbReference>
<reference evidence="1 3" key="1">
    <citation type="submission" date="2015-04" db="EMBL/GenBank/DDBJ databases">
        <title>Draft genome sequence of Rathayibacter toxicus strain FH-142 (AKA 70134 or CS 32), a Western Australian isolate.</title>
        <authorList>
            <consortium name="Consortium for Microbial Forensics and Genomics (microFORGE)"/>
            <person name="Knight B.M."/>
            <person name="Roberts D.P."/>
            <person name="Lin D."/>
            <person name="Hari K."/>
            <person name="Fletcher J."/>
            <person name="Melcher U."/>
            <person name="Blagden T."/>
            <person name="Luster D.G."/>
            <person name="Sechler A.J."/>
            <person name="Schneider W.L."/>
            <person name="Winegar R.A."/>
        </authorList>
    </citation>
    <scope>NUCLEOTIDE SEQUENCE [LARGE SCALE GENOMIC DNA]</scope>
    <source>
        <strain evidence="1 3">FH142</strain>
    </source>
</reference>
<accession>A0A0C5B8K4</accession>
<dbReference type="GeneID" id="93667898"/>
<gene>
    <name evidence="2" type="ORF">C5C51_02105</name>
    <name evidence="1" type="ORF">VT73_03345</name>
</gene>
<keyword evidence="3" id="KW-1185">Reference proteome</keyword>
<dbReference type="KEGG" id="rtc:APU90_04145"/>
<sequence>MSRGTGRYAPAAVETRYRTAGARNVIDARNYRSSEGHISVSPGVIAEQNSIDRTWSVVGHDRTAAQD</sequence>
<evidence type="ECO:0000313" key="1">
    <source>
        <dbReference type="EMBL" id="KKM46121.1"/>
    </source>
</evidence>
<dbReference type="PATRIC" id="fig|145458.7.peg.553"/>
<evidence type="ECO:0000313" key="4">
    <source>
        <dbReference type="Proteomes" id="UP000237966"/>
    </source>
</evidence>
<dbReference type="KEGG" id="rtx:TI83_02330"/>
<proteinExistence type="predicted"/>
<name>A0A0C5B8K4_9MICO</name>
<protein>
    <submittedName>
        <fullName evidence="1">Uncharacterized protein</fullName>
    </submittedName>
</protein>
<evidence type="ECO:0000313" key="2">
    <source>
        <dbReference type="EMBL" id="PPI16227.1"/>
    </source>
</evidence>
<dbReference type="RefSeq" id="WP_027692638.1">
    <property type="nucleotide sequence ID" value="NZ_CP010848.1"/>
</dbReference>
<comment type="caution">
    <text evidence="1">The sequence shown here is derived from an EMBL/GenBank/DDBJ whole genome shotgun (WGS) entry which is preliminary data.</text>
</comment>
<dbReference type="Proteomes" id="UP000052979">
    <property type="component" value="Unassembled WGS sequence"/>
</dbReference>
<evidence type="ECO:0000313" key="3">
    <source>
        <dbReference type="Proteomes" id="UP000052979"/>
    </source>
</evidence>
<dbReference type="EMBL" id="PSWU01000004">
    <property type="protein sequence ID" value="PPI16227.1"/>
    <property type="molecule type" value="Genomic_DNA"/>
</dbReference>
<dbReference type="AlphaFoldDB" id="A0A0C5B8K4"/>
<dbReference type="Proteomes" id="UP000237966">
    <property type="component" value="Unassembled WGS sequence"/>
</dbReference>
<organism evidence="1 3">
    <name type="scientific">Rathayibacter toxicus</name>
    <dbReference type="NCBI Taxonomy" id="145458"/>
    <lineage>
        <taxon>Bacteria</taxon>
        <taxon>Bacillati</taxon>
        <taxon>Actinomycetota</taxon>
        <taxon>Actinomycetes</taxon>
        <taxon>Micrococcales</taxon>
        <taxon>Microbacteriaceae</taxon>
        <taxon>Rathayibacter</taxon>
    </lineage>
</organism>
<reference evidence="2 4" key="2">
    <citation type="submission" date="2018-02" db="EMBL/GenBank/DDBJ databases">
        <title>Bacteriophage NCPPB3778 and a type I-E CRISPR drive the evolution of the US Biological Select Agent, Rathayibacter toxicus.</title>
        <authorList>
            <person name="Davis E.W.II."/>
            <person name="Tabima J.F."/>
            <person name="Weisberg A.J."/>
            <person name="Lopes L.D."/>
            <person name="Wiseman M.S."/>
            <person name="Wiseman M.S."/>
            <person name="Pupko T."/>
            <person name="Belcher M.S."/>
            <person name="Sechler A.J."/>
            <person name="Tancos M.A."/>
            <person name="Schroeder B.K."/>
            <person name="Murray T.D."/>
            <person name="Luster D.G."/>
            <person name="Schneider W.L."/>
            <person name="Rogers E."/>
            <person name="Andreote F.D."/>
            <person name="Grunwald N.J."/>
            <person name="Putnam M.L."/>
            <person name="Chang J.H."/>
        </authorList>
    </citation>
    <scope>NUCLEOTIDE SEQUENCE [LARGE SCALE GENOMIC DNA]</scope>
    <source>
        <strain evidence="2 4">FH99</strain>
    </source>
</reference>